<evidence type="ECO:0000313" key="5">
    <source>
        <dbReference type="Proteomes" id="UP000053593"/>
    </source>
</evidence>
<protein>
    <recommendedName>
        <fullName evidence="6">Helitron helicase-like domain-containing protein</fullName>
    </recommendedName>
</protein>
<dbReference type="EMBL" id="KN834832">
    <property type="protein sequence ID" value="KIK53155.1"/>
    <property type="molecule type" value="Genomic_DNA"/>
</dbReference>
<dbReference type="InterPro" id="IPR025476">
    <property type="entry name" value="Helitron_helicase-like"/>
</dbReference>
<reference evidence="4 5" key="1">
    <citation type="submission" date="2014-04" db="EMBL/GenBank/DDBJ databases">
        <title>Evolutionary Origins and Diversification of the Mycorrhizal Mutualists.</title>
        <authorList>
            <consortium name="DOE Joint Genome Institute"/>
            <consortium name="Mycorrhizal Genomics Consortium"/>
            <person name="Kohler A."/>
            <person name="Kuo A."/>
            <person name="Nagy L.G."/>
            <person name="Floudas D."/>
            <person name="Copeland A."/>
            <person name="Barry K.W."/>
            <person name="Cichocki N."/>
            <person name="Veneault-Fourrey C."/>
            <person name="LaButti K."/>
            <person name="Lindquist E.A."/>
            <person name="Lipzen A."/>
            <person name="Lundell T."/>
            <person name="Morin E."/>
            <person name="Murat C."/>
            <person name="Riley R."/>
            <person name="Ohm R."/>
            <person name="Sun H."/>
            <person name="Tunlid A."/>
            <person name="Henrissat B."/>
            <person name="Grigoriev I.V."/>
            <person name="Hibbett D.S."/>
            <person name="Martin F."/>
        </authorList>
    </citation>
    <scope>NUCLEOTIDE SEQUENCE [LARGE SCALE GENOMIC DNA]</scope>
    <source>
        <strain evidence="4 5">FD-317 M1</strain>
    </source>
</reference>
<proteinExistence type="predicted"/>
<evidence type="ECO:0008006" key="6">
    <source>
        <dbReference type="Google" id="ProtNLM"/>
    </source>
</evidence>
<feature type="region of interest" description="Disordered" evidence="1">
    <location>
        <begin position="142"/>
        <end position="171"/>
    </location>
</feature>
<dbReference type="Proteomes" id="UP000053593">
    <property type="component" value="Unassembled WGS sequence"/>
</dbReference>
<dbReference type="AlphaFoldDB" id="A0A0D0ARY5"/>
<gene>
    <name evidence="4" type="ORF">GYMLUDRAFT_179343</name>
</gene>
<evidence type="ECO:0000256" key="1">
    <source>
        <dbReference type="SAM" id="MobiDB-lite"/>
    </source>
</evidence>
<dbReference type="OrthoDB" id="3235800at2759"/>
<evidence type="ECO:0000259" key="2">
    <source>
        <dbReference type="Pfam" id="PF14214"/>
    </source>
</evidence>
<organism evidence="4 5">
    <name type="scientific">Collybiopsis luxurians FD-317 M1</name>
    <dbReference type="NCBI Taxonomy" id="944289"/>
    <lineage>
        <taxon>Eukaryota</taxon>
        <taxon>Fungi</taxon>
        <taxon>Dikarya</taxon>
        <taxon>Basidiomycota</taxon>
        <taxon>Agaricomycotina</taxon>
        <taxon>Agaricomycetes</taxon>
        <taxon>Agaricomycetidae</taxon>
        <taxon>Agaricales</taxon>
        <taxon>Marasmiineae</taxon>
        <taxon>Omphalotaceae</taxon>
        <taxon>Collybiopsis</taxon>
        <taxon>Collybiopsis luxurians</taxon>
    </lineage>
</organism>
<dbReference type="Pfam" id="PF20209">
    <property type="entry name" value="DUF6570"/>
    <property type="match status" value="1"/>
</dbReference>
<evidence type="ECO:0000313" key="4">
    <source>
        <dbReference type="EMBL" id="KIK53155.1"/>
    </source>
</evidence>
<keyword evidence="5" id="KW-1185">Reference proteome</keyword>
<feature type="non-terminal residue" evidence="4">
    <location>
        <position position="601"/>
    </location>
</feature>
<feature type="domain" description="Helitron helicase-like" evidence="2">
    <location>
        <begin position="258"/>
        <end position="483"/>
    </location>
</feature>
<evidence type="ECO:0000259" key="3">
    <source>
        <dbReference type="Pfam" id="PF20209"/>
    </source>
</evidence>
<dbReference type="HOGENOM" id="CLU_467006_0_0_1"/>
<feature type="domain" description="DUF6570" evidence="3">
    <location>
        <begin position="1"/>
        <end position="120"/>
    </location>
</feature>
<name>A0A0D0ARY5_9AGAR</name>
<dbReference type="Pfam" id="PF14214">
    <property type="entry name" value="Helitron_like_N"/>
    <property type="match status" value="1"/>
</dbReference>
<dbReference type="InterPro" id="IPR046700">
    <property type="entry name" value="DUF6570"/>
</dbReference>
<feature type="compositionally biased region" description="Polar residues" evidence="1">
    <location>
        <begin position="147"/>
        <end position="157"/>
    </location>
</feature>
<sequence>MISRCRAKSHIIQLKEDRHRQPETAHDTFVHPAWQRGIKGNIIIFPQRPSSVAKVLPPNVDDIASTICIIFIGSGRPTKEWLKTHAKPLVVRPGKIRRALEWLKSHNKWYKDIEINYELLRGLPSEFLLPVHIETVSHEDVDDGLTSGYNPDSSTVHDNPDELSTDSTSQLPPDIEISFQSVVVTDVDGTSTANDLRTAALRHIKRGGGYVSIGHDPTPVNEFFNPSLFPLIYPTLYPYGIGGFEDHKRCTPVSFKRHVKHLLSLSDRRFQEHNSFMFIAFNILQRREMLLRSSLKAKRSSFPVLAERFASVSAEAVREVAQRYALGDHCTFNTPEERTVLQLMREVNLVTAHVPWSSASLVAMRNEIRALMMDQGLLSFYVTINPADVYNPLVKFLAGPEIDIDKLFPSQVPKFWDQSLLIAKNPVIASQFFNIYLKAFISALLGFEECKFNPMGGILGVVKGYYGCIEAQGRGSLHCHMLIWLEGGLNPNEIRQRATDTSEHEFQSRLCAFLDDCISTSIPPLPEDPPEVPSNNFHSCSVRGTHMHGFNSTAMDSMQAKQTDLHNLALQCQVHTHTATCYKYCKNPSQPLECRFGLSEE</sequence>
<accession>A0A0D0ARY5</accession>